<comment type="caution">
    <text evidence="3">The sequence shown here is derived from an EMBL/GenBank/DDBJ whole genome shotgun (WGS) entry which is preliminary data.</text>
</comment>
<reference evidence="4" key="1">
    <citation type="journal article" date="2019" name="Int. J. Syst. Evol. Microbiol.">
        <title>The Global Catalogue of Microorganisms (GCM) 10K type strain sequencing project: providing services to taxonomists for standard genome sequencing and annotation.</title>
        <authorList>
            <consortium name="The Broad Institute Genomics Platform"/>
            <consortium name="The Broad Institute Genome Sequencing Center for Infectious Disease"/>
            <person name="Wu L."/>
            <person name="Ma J."/>
        </authorList>
    </citation>
    <scope>NUCLEOTIDE SEQUENCE [LARGE SCALE GENOMIC DNA]</scope>
    <source>
        <strain evidence="4">NBRC 105830</strain>
    </source>
</reference>
<feature type="compositionally biased region" description="Low complexity" evidence="1">
    <location>
        <begin position="29"/>
        <end position="53"/>
    </location>
</feature>
<dbReference type="PROSITE" id="PS51257">
    <property type="entry name" value="PROKAR_LIPOPROTEIN"/>
    <property type="match status" value="1"/>
</dbReference>
<gene>
    <name evidence="3" type="ORF">GCM10025862_32340</name>
</gene>
<evidence type="ECO:0008006" key="5">
    <source>
        <dbReference type="Google" id="ProtNLM"/>
    </source>
</evidence>
<feature type="signal peptide" evidence="2">
    <location>
        <begin position="1"/>
        <end position="20"/>
    </location>
</feature>
<sequence>MKRSTLALVTPMLAATLALSGCGGGTTGSGTTPTTSTTGGTTAGATPGGSASTVAAPAVTCPTESTRSFAKTRFLADVGLAAGTFHRWIYKPYQEGKFTKGADGRTLALAKAVGVAALDVKLLNNAYENVQADPTLCKTIGEPLGKLKNQVNTMKDQITHGDLSSVAGAEVILGSLLGTAKQNGLPVTETTDESTAKL</sequence>
<proteinExistence type="predicted"/>
<evidence type="ECO:0000313" key="4">
    <source>
        <dbReference type="Proteomes" id="UP001157109"/>
    </source>
</evidence>
<feature type="chain" id="PRO_5046889728" description="Lipoprotein" evidence="2">
    <location>
        <begin position="21"/>
        <end position="198"/>
    </location>
</feature>
<organism evidence="3 4">
    <name type="scientific">Arsenicicoccus piscis</name>
    <dbReference type="NCBI Taxonomy" id="673954"/>
    <lineage>
        <taxon>Bacteria</taxon>
        <taxon>Bacillati</taxon>
        <taxon>Actinomycetota</taxon>
        <taxon>Actinomycetes</taxon>
        <taxon>Micrococcales</taxon>
        <taxon>Intrasporangiaceae</taxon>
        <taxon>Arsenicicoccus</taxon>
    </lineage>
</organism>
<dbReference type="Proteomes" id="UP001157109">
    <property type="component" value="Unassembled WGS sequence"/>
</dbReference>
<evidence type="ECO:0000256" key="1">
    <source>
        <dbReference type="SAM" id="MobiDB-lite"/>
    </source>
</evidence>
<accession>A0ABQ6HTN9</accession>
<keyword evidence="2" id="KW-0732">Signal</keyword>
<dbReference type="RefSeq" id="WP_241441497.1">
    <property type="nucleotide sequence ID" value="NZ_BSUJ01000001.1"/>
</dbReference>
<evidence type="ECO:0000256" key="2">
    <source>
        <dbReference type="SAM" id="SignalP"/>
    </source>
</evidence>
<name>A0ABQ6HTN9_9MICO</name>
<keyword evidence="4" id="KW-1185">Reference proteome</keyword>
<dbReference type="EMBL" id="BSUJ01000001">
    <property type="protein sequence ID" value="GMA21213.1"/>
    <property type="molecule type" value="Genomic_DNA"/>
</dbReference>
<feature type="region of interest" description="Disordered" evidence="1">
    <location>
        <begin position="24"/>
        <end position="53"/>
    </location>
</feature>
<evidence type="ECO:0000313" key="3">
    <source>
        <dbReference type="EMBL" id="GMA21213.1"/>
    </source>
</evidence>
<protein>
    <recommendedName>
        <fullName evidence="5">Lipoprotein</fullName>
    </recommendedName>
</protein>